<accession>A0AC58P0V8</accession>
<dbReference type="RefSeq" id="XP_074203664.1">
    <property type="nucleotide sequence ID" value="XM_074347563.1"/>
</dbReference>
<keyword evidence="1" id="KW-1185">Reference proteome</keyword>
<proteinExistence type="predicted"/>
<name>A0AC58P0V8_CAMBA</name>
<reference evidence="2" key="1">
    <citation type="submission" date="2025-08" db="UniProtKB">
        <authorList>
            <consortium name="RefSeq"/>
        </authorList>
    </citation>
    <scope>IDENTIFICATION</scope>
    <source>
        <tissue evidence="2">Blood</tissue>
    </source>
</reference>
<dbReference type="Proteomes" id="UP001732780">
    <property type="component" value="Chromosome 19"/>
</dbReference>
<organism evidence="1 2">
    <name type="scientific">Camelus bactrianus</name>
    <name type="common">Bactrian camel</name>
    <dbReference type="NCBI Taxonomy" id="9837"/>
    <lineage>
        <taxon>Eukaryota</taxon>
        <taxon>Metazoa</taxon>
        <taxon>Chordata</taxon>
        <taxon>Craniata</taxon>
        <taxon>Vertebrata</taxon>
        <taxon>Euteleostomi</taxon>
        <taxon>Mammalia</taxon>
        <taxon>Eutheria</taxon>
        <taxon>Laurasiatheria</taxon>
        <taxon>Artiodactyla</taxon>
        <taxon>Tylopoda</taxon>
        <taxon>Camelidae</taxon>
        <taxon>Camelus</taxon>
    </lineage>
</organism>
<evidence type="ECO:0000313" key="1">
    <source>
        <dbReference type="Proteomes" id="UP001732780"/>
    </source>
</evidence>
<evidence type="ECO:0000313" key="2">
    <source>
        <dbReference type="RefSeq" id="XP_074203664.1"/>
    </source>
</evidence>
<gene>
    <name evidence="2" type="primary">LOC123616652</name>
</gene>
<sequence>MSVEPTSPQWHFLSYLTFGPQGSPTPTVTSSPPLCSVLHNGQPWGSQLRGGGAQHGGRGWHPGTWLAPALLLHWTCAQQAPSPASVPGDLAKLWLPWGAGRGRGLCSFCKRCPRTALYGQEASLPGRNPIPRAGQGRGCGSQPLRVAARRPPLLGAQPPKGSHISPSPSAALGHLVGGPAAEGLTGSSRRGRQAPLSPAGLSPWQEQQDCRSACPSRHHRNHTRAFAQAEPQLPRGIFSHLALCRHTLQTPALKAPGAPSLLPCAEQVLGNRGWTLGPLCPVAFTLARRPQVAPGWMCAHMLALSRWLTPSVLSKALWPQPWAAEWSRARTKSQRLVLLFSGCRDTGMTSTKGRTFQAWSLHDNVSSSERPSLTTRPTAPSDGPSPFKALDRRSQHSGRMSPCGAGLGTRAPTSIPGLHPLVASSALPSPVVTASAAMCPEGTDLDSTHCPRPS</sequence>
<protein>
    <submittedName>
        <fullName evidence="2">Uncharacterized protein LOC123616652 isoform X1</fullName>
    </submittedName>
</protein>